<gene>
    <name evidence="8" type="ORF">HLV38_01430</name>
</gene>
<feature type="region of interest" description="Disordered" evidence="6">
    <location>
        <begin position="269"/>
        <end position="291"/>
    </location>
</feature>
<evidence type="ECO:0000256" key="1">
    <source>
        <dbReference type="ARBA" id="ARBA00004141"/>
    </source>
</evidence>
<dbReference type="Pfam" id="PF03741">
    <property type="entry name" value="TerC"/>
    <property type="match status" value="1"/>
</dbReference>
<feature type="transmembrane region" description="Helical" evidence="7">
    <location>
        <begin position="139"/>
        <end position="159"/>
    </location>
</feature>
<sequence>MFDLSIFASPDAWITLITLTFLEVVLGIDNIVFITITTDRLPESKRSLGRHLGLAGAFVMRAAFLSVAAWLTHLSAPLFTVDLGPYAHGFSVRDLILLAGGAYLVYKGIVEVRALLGLDELREHHETAGTGRTISMPQAIGVIMVMDLVFSIDSVITAVGLSDHLIVMVLAVMVAIILMMVFIDAISNFINQHVEMKILALTFIVAIGVLLVLDALGLHTDIEVFDMHIEKLMVYFAMAFAVVLEVIQMRYKANLARYQAELTASASGVGAGASCAPEAASGVGEPRDDRS</sequence>
<feature type="transmembrane region" description="Helical" evidence="7">
    <location>
        <begin position="48"/>
        <end position="71"/>
    </location>
</feature>
<feature type="transmembrane region" description="Helical" evidence="7">
    <location>
        <begin position="232"/>
        <end position="251"/>
    </location>
</feature>
<evidence type="ECO:0000256" key="5">
    <source>
        <dbReference type="ARBA" id="ARBA00023136"/>
    </source>
</evidence>
<dbReference type="Proteomes" id="UP000503297">
    <property type="component" value="Chromosome"/>
</dbReference>
<dbReference type="AlphaFoldDB" id="A0A6M8J2R5"/>
<evidence type="ECO:0000313" key="8">
    <source>
        <dbReference type="EMBL" id="QKF06933.1"/>
    </source>
</evidence>
<comment type="similarity">
    <text evidence="2">Belongs to the TerC family.</text>
</comment>
<feature type="transmembrane region" description="Helical" evidence="7">
    <location>
        <begin position="165"/>
        <end position="186"/>
    </location>
</feature>
<organism evidence="8 9">
    <name type="scientific">Berryella wangjianweii</name>
    <dbReference type="NCBI Taxonomy" id="2734634"/>
    <lineage>
        <taxon>Bacteria</taxon>
        <taxon>Bacillati</taxon>
        <taxon>Actinomycetota</taxon>
        <taxon>Coriobacteriia</taxon>
        <taxon>Eggerthellales</taxon>
        <taxon>Eggerthellaceae</taxon>
        <taxon>Berryella</taxon>
    </lineage>
</organism>
<evidence type="ECO:0000256" key="3">
    <source>
        <dbReference type="ARBA" id="ARBA00022692"/>
    </source>
</evidence>
<evidence type="ECO:0000313" key="9">
    <source>
        <dbReference type="Proteomes" id="UP000503297"/>
    </source>
</evidence>
<dbReference type="InterPro" id="IPR005496">
    <property type="entry name" value="Integral_membrane_TerC"/>
</dbReference>
<dbReference type="PANTHER" id="PTHR30238">
    <property type="entry name" value="MEMBRANE BOUND PREDICTED REDOX MODULATOR"/>
    <property type="match status" value="1"/>
</dbReference>
<evidence type="ECO:0000256" key="6">
    <source>
        <dbReference type="SAM" id="MobiDB-lite"/>
    </source>
</evidence>
<comment type="subcellular location">
    <subcellularLocation>
        <location evidence="1">Membrane</location>
        <topology evidence="1">Multi-pass membrane protein</topology>
    </subcellularLocation>
</comment>
<dbReference type="EMBL" id="CP053716">
    <property type="protein sequence ID" value="QKF06933.1"/>
    <property type="molecule type" value="Genomic_DNA"/>
</dbReference>
<dbReference type="GO" id="GO:0016020">
    <property type="term" value="C:membrane"/>
    <property type="evidence" value="ECO:0007669"/>
    <property type="project" value="UniProtKB-SubCell"/>
</dbReference>
<keyword evidence="5 7" id="KW-0472">Membrane</keyword>
<proteinExistence type="inferred from homology"/>
<evidence type="ECO:0000256" key="7">
    <source>
        <dbReference type="SAM" id="Phobius"/>
    </source>
</evidence>
<protein>
    <submittedName>
        <fullName evidence="8">TerC family protein</fullName>
    </submittedName>
</protein>
<keyword evidence="9" id="KW-1185">Reference proteome</keyword>
<dbReference type="KEGG" id="bwa:HLV38_01430"/>
<dbReference type="PANTHER" id="PTHR30238:SF4">
    <property type="entry name" value="SLL1022 PROTEIN"/>
    <property type="match status" value="1"/>
</dbReference>
<evidence type="ECO:0000256" key="2">
    <source>
        <dbReference type="ARBA" id="ARBA00007511"/>
    </source>
</evidence>
<feature type="transmembrane region" description="Helical" evidence="7">
    <location>
        <begin position="83"/>
        <end position="106"/>
    </location>
</feature>
<keyword evidence="3 7" id="KW-0812">Transmembrane</keyword>
<feature type="transmembrane region" description="Helical" evidence="7">
    <location>
        <begin position="198"/>
        <end position="220"/>
    </location>
</feature>
<feature type="transmembrane region" description="Helical" evidence="7">
    <location>
        <begin position="12"/>
        <end position="36"/>
    </location>
</feature>
<dbReference type="RefSeq" id="WP_172300949.1">
    <property type="nucleotide sequence ID" value="NZ_CP053716.1"/>
</dbReference>
<keyword evidence="4 7" id="KW-1133">Transmembrane helix</keyword>
<accession>A0A6M8J2R5</accession>
<reference evidence="9" key="1">
    <citation type="submission" date="2020-05" db="EMBL/GenBank/DDBJ databases">
        <title>Novel species in genus Nocardioides.</title>
        <authorList>
            <person name="Zhang G."/>
        </authorList>
    </citation>
    <scope>NUCLEOTIDE SEQUENCE [LARGE SCALE GENOMIC DNA]</scope>
    <source>
        <strain evidence="9">zg-1050</strain>
    </source>
</reference>
<evidence type="ECO:0000256" key="4">
    <source>
        <dbReference type="ARBA" id="ARBA00022989"/>
    </source>
</evidence>
<name>A0A6M8J2R5_9ACTN</name>